<dbReference type="GO" id="GO:0003677">
    <property type="term" value="F:DNA binding"/>
    <property type="evidence" value="ECO:0007669"/>
    <property type="project" value="UniProtKB-KW"/>
</dbReference>
<gene>
    <name evidence="4" type="ORF">H9729_07205</name>
</gene>
<keyword evidence="1" id="KW-0238">DNA-binding</keyword>
<dbReference type="Proteomes" id="UP000886750">
    <property type="component" value="Unassembled WGS sequence"/>
</dbReference>
<dbReference type="AlphaFoldDB" id="A0A9D1ZXB3"/>
<dbReference type="EMBL" id="DXCQ01000066">
    <property type="protein sequence ID" value="HIY97459.1"/>
    <property type="molecule type" value="Genomic_DNA"/>
</dbReference>
<feature type="domain" description="HTH cro/C1-type" evidence="3">
    <location>
        <begin position="12"/>
        <end position="66"/>
    </location>
</feature>
<reference evidence="4" key="1">
    <citation type="journal article" date="2021" name="PeerJ">
        <title>Extensive microbial diversity within the chicken gut microbiome revealed by metagenomics and culture.</title>
        <authorList>
            <person name="Gilroy R."/>
            <person name="Ravi A."/>
            <person name="Getino M."/>
            <person name="Pursley I."/>
            <person name="Horton D.L."/>
            <person name="Alikhan N.F."/>
            <person name="Baker D."/>
            <person name="Gharbi K."/>
            <person name="Hall N."/>
            <person name="Watson M."/>
            <person name="Adriaenssens E.M."/>
            <person name="Foster-Nyarko E."/>
            <person name="Jarju S."/>
            <person name="Secka A."/>
            <person name="Antonio M."/>
            <person name="Oren A."/>
            <person name="Chaudhuri R.R."/>
            <person name="La Ragione R."/>
            <person name="Hildebrand F."/>
            <person name="Pallen M.J."/>
        </authorList>
    </citation>
    <scope>NUCLEOTIDE SEQUENCE</scope>
    <source>
        <strain evidence="4">1345</strain>
    </source>
</reference>
<evidence type="ECO:0000313" key="4">
    <source>
        <dbReference type="EMBL" id="HIY97459.1"/>
    </source>
</evidence>
<evidence type="ECO:0000259" key="3">
    <source>
        <dbReference type="PROSITE" id="PS50943"/>
    </source>
</evidence>
<dbReference type="InterPro" id="IPR001387">
    <property type="entry name" value="Cro/C1-type_HTH"/>
</dbReference>
<keyword evidence="2" id="KW-1133">Transmembrane helix</keyword>
<comment type="caution">
    <text evidence="4">The sequence shown here is derived from an EMBL/GenBank/DDBJ whole genome shotgun (WGS) entry which is preliminary data.</text>
</comment>
<reference evidence="4" key="2">
    <citation type="submission" date="2021-04" db="EMBL/GenBank/DDBJ databases">
        <authorList>
            <person name="Gilroy R."/>
        </authorList>
    </citation>
    <scope>NUCLEOTIDE SEQUENCE</scope>
    <source>
        <strain evidence="4">1345</strain>
    </source>
</reference>
<dbReference type="Gene3D" id="1.10.260.40">
    <property type="entry name" value="lambda repressor-like DNA-binding domains"/>
    <property type="match status" value="1"/>
</dbReference>
<dbReference type="Pfam" id="PF01381">
    <property type="entry name" value="HTH_3"/>
    <property type="match status" value="1"/>
</dbReference>
<protein>
    <submittedName>
        <fullName evidence="4">Helix-turn-helix domain-containing protein</fullName>
    </submittedName>
</protein>
<keyword evidence="2" id="KW-0472">Membrane</keyword>
<dbReference type="PANTHER" id="PTHR46558:SF13">
    <property type="entry name" value="HTH-TYPE TRANSCRIPTIONAL REGULATOR IMMR"/>
    <property type="match status" value="1"/>
</dbReference>
<evidence type="ECO:0000256" key="1">
    <source>
        <dbReference type="ARBA" id="ARBA00023125"/>
    </source>
</evidence>
<dbReference type="PROSITE" id="PS50943">
    <property type="entry name" value="HTH_CROC1"/>
    <property type="match status" value="1"/>
</dbReference>
<proteinExistence type="predicted"/>
<feature type="transmembrane region" description="Helical" evidence="2">
    <location>
        <begin position="166"/>
        <end position="187"/>
    </location>
</feature>
<dbReference type="SMART" id="SM00530">
    <property type="entry name" value="HTH_XRE"/>
    <property type="match status" value="1"/>
</dbReference>
<dbReference type="SUPFAM" id="SSF47413">
    <property type="entry name" value="lambda repressor-like DNA-binding domains"/>
    <property type="match status" value="1"/>
</dbReference>
<organism evidence="4 5">
    <name type="scientific">Candidatus Borkfalkia excrementigallinarum</name>
    <dbReference type="NCBI Taxonomy" id="2838506"/>
    <lineage>
        <taxon>Bacteria</taxon>
        <taxon>Bacillati</taxon>
        <taxon>Bacillota</taxon>
        <taxon>Clostridia</taxon>
        <taxon>Christensenellales</taxon>
        <taxon>Christensenellaceae</taxon>
        <taxon>Candidatus Borkfalkia</taxon>
    </lineage>
</organism>
<accession>A0A9D1ZXB3</accession>
<dbReference type="CDD" id="cd00093">
    <property type="entry name" value="HTH_XRE"/>
    <property type="match status" value="1"/>
</dbReference>
<dbReference type="InterPro" id="IPR010982">
    <property type="entry name" value="Lambda_DNA-bd_dom_sf"/>
</dbReference>
<feature type="transmembrane region" description="Helical" evidence="2">
    <location>
        <begin position="118"/>
        <end position="137"/>
    </location>
</feature>
<sequence>MEDLKAIVAKNLVECRKAAQLTQLQLAEKLNYSDKAVSKWERGESLPDIAVLYELSLLYGVSLDYFVHEHSRKPAVRKDKRRRHAIVSVMSCLLVWLVATAVFSVLRICGVEGKLWLAFIWSLPATSVVCVVFSCIWGNRYHRAISVSALIWTLALALYLTHSVQYMWLVFVVAVPVQALAVFWFLLRAQKTK</sequence>
<feature type="transmembrane region" description="Helical" evidence="2">
    <location>
        <begin position="144"/>
        <end position="160"/>
    </location>
</feature>
<evidence type="ECO:0000313" key="5">
    <source>
        <dbReference type="Proteomes" id="UP000886750"/>
    </source>
</evidence>
<evidence type="ECO:0000256" key="2">
    <source>
        <dbReference type="SAM" id="Phobius"/>
    </source>
</evidence>
<name>A0A9D1ZXB3_9FIRM</name>
<keyword evidence="2" id="KW-0812">Transmembrane</keyword>
<dbReference type="PANTHER" id="PTHR46558">
    <property type="entry name" value="TRACRIPTIONAL REGULATORY PROTEIN-RELATED-RELATED"/>
    <property type="match status" value="1"/>
</dbReference>
<feature type="transmembrane region" description="Helical" evidence="2">
    <location>
        <begin position="87"/>
        <end position="106"/>
    </location>
</feature>